<evidence type="ECO:0000313" key="3">
    <source>
        <dbReference type="Proteomes" id="UP001519271"/>
    </source>
</evidence>
<dbReference type="InterPro" id="IPR027981">
    <property type="entry name" value="DUF4446"/>
</dbReference>
<comment type="caution">
    <text evidence="2">The sequence shown here is derived from an EMBL/GenBank/DDBJ whole genome shotgun (WGS) entry which is preliminary data.</text>
</comment>
<gene>
    <name evidence="2" type="ORF">J2Z34_000018</name>
</gene>
<dbReference type="Pfam" id="PF14584">
    <property type="entry name" value="DUF4446"/>
    <property type="match status" value="1"/>
</dbReference>
<evidence type="ECO:0008006" key="4">
    <source>
        <dbReference type="Google" id="ProtNLM"/>
    </source>
</evidence>
<keyword evidence="1" id="KW-0472">Membrane</keyword>
<keyword evidence="1" id="KW-0812">Transmembrane</keyword>
<keyword evidence="1" id="KW-1133">Transmembrane helix</keyword>
<dbReference type="EMBL" id="JAGGKC010000001">
    <property type="protein sequence ID" value="MBP1917555.1"/>
    <property type="molecule type" value="Genomic_DNA"/>
</dbReference>
<proteinExistence type="predicted"/>
<protein>
    <recommendedName>
        <fullName evidence="4">DUF4446 family protein</fullName>
    </recommendedName>
</protein>
<organism evidence="2 3">
    <name type="scientific">Youngiibacter multivorans</name>
    <dbReference type="NCBI Taxonomy" id="937251"/>
    <lineage>
        <taxon>Bacteria</taxon>
        <taxon>Bacillati</taxon>
        <taxon>Bacillota</taxon>
        <taxon>Clostridia</taxon>
        <taxon>Eubacteriales</taxon>
        <taxon>Clostridiaceae</taxon>
        <taxon>Youngiibacter</taxon>
    </lineage>
</organism>
<evidence type="ECO:0000256" key="1">
    <source>
        <dbReference type="SAM" id="Phobius"/>
    </source>
</evidence>
<dbReference type="Proteomes" id="UP001519271">
    <property type="component" value="Unassembled WGS sequence"/>
</dbReference>
<keyword evidence="3" id="KW-1185">Reference proteome</keyword>
<evidence type="ECO:0000313" key="2">
    <source>
        <dbReference type="EMBL" id="MBP1917555.1"/>
    </source>
</evidence>
<accession>A0ABS4FZN5</accession>
<dbReference type="RefSeq" id="WP_209457810.1">
    <property type="nucleotide sequence ID" value="NZ_JAGGKC010000001.1"/>
</dbReference>
<name>A0ABS4FZN5_9CLOT</name>
<sequence length="175" mass="19740">MDINYIYELIYNNISTISIVLASLFLIYTVVFLILLVRTNKLQRKLNRLMKGTSAVSLEEMIGSYQEKVDTAKQNSEMCVDNLKLLNSQIRNCVQKVGVVRFKAFEDVGSDLSYSVALLDDHNDGVVITSLFGRNISTSYAKPIEKGESKYALSDEEMYAMNKAMGLEKKSRNGK</sequence>
<reference evidence="2 3" key="1">
    <citation type="submission" date="2021-03" db="EMBL/GenBank/DDBJ databases">
        <title>Genomic Encyclopedia of Type Strains, Phase IV (KMG-IV): sequencing the most valuable type-strain genomes for metagenomic binning, comparative biology and taxonomic classification.</title>
        <authorList>
            <person name="Goeker M."/>
        </authorList>
    </citation>
    <scope>NUCLEOTIDE SEQUENCE [LARGE SCALE GENOMIC DNA]</scope>
    <source>
        <strain evidence="2 3">DSM 6139</strain>
    </source>
</reference>
<feature type="transmembrane region" description="Helical" evidence="1">
    <location>
        <begin position="14"/>
        <end position="37"/>
    </location>
</feature>